<sequence>MARAPVMPADAKAQIVLGVLRGETSAAEAARRHGVSGQTISMWKKQFISGGQAALAGELRAFSDDEDELRREIERLKIALGEAHLRLRWQTHPGGAVARCGLQPSC</sequence>
<dbReference type="InterPro" id="IPR002514">
    <property type="entry name" value="Transposase_8"/>
</dbReference>
<dbReference type="Gene3D" id="1.10.10.10">
    <property type="entry name" value="Winged helix-like DNA-binding domain superfamily/Winged helix DNA-binding domain"/>
    <property type="match status" value="1"/>
</dbReference>
<dbReference type="Pfam" id="PF01527">
    <property type="entry name" value="HTH_Tnp_1"/>
    <property type="match status" value="1"/>
</dbReference>
<dbReference type="EMBL" id="JAVREO010000025">
    <property type="protein sequence ID" value="MDT0270301.1"/>
    <property type="molecule type" value="Genomic_DNA"/>
</dbReference>
<feature type="coiled-coil region" evidence="1">
    <location>
        <begin position="59"/>
        <end position="86"/>
    </location>
</feature>
<accession>A0ABU2JZ68</accession>
<dbReference type="InterPro" id="IPR036388">
    <property type="entry name" value="WH-like_DNA-bd_sf"/>
</dbReference>
<reference evidence="3" key="1">
    <citation type="submission" date="2023-07" db="EMBL/GenBank/DDBJ databases">
        <title>30 novel species of actinomycetes from the DSMZ collection.</title>
        <authorList>
            <person name="Nouioui I."/>
        </authorList>
    </citation>
    <scope>NUCLEOTIDE SEQUENCE [LARGE SCALE GENOMIC DNA]</scope>
    <source>
        <strain evidence="3">DSM 44915</strain>
    </source>
</reference>
<evidence type="ECO:0000313" key="3">
    <source>
        <dbReference type="Proteomes" id="UP001183410"/>
    </source>
</evidence>
<dbReference type="SUPFAM" id="SSF48295">
    <property type="entry name" value="TrpR-like"/>
    <property type="match status" value="1"/>
</dbReference>
<keyword evidence="1" id="KW-0175">Coiled coil</keyword>
<evidence type="ECO:0000256" key="1">
    <source>
        <dbReference type="SAM" id="Coils"/>
    </source>
</evidence>
<dbReference type="Proteomes" id="UP001183410">
    <property type="component" value="Unassembled WGS sequence"/>
</dbReference>
<dbReference type="InterPro" id="IPR010921">
    <property type="entry name" value="Trp_repressor/repl_initiator"/>
</dbReference>
<gene>
    <name evidence="2" type="ORF">RM844_28920</name>
</gene>
<evidence type="ECO:0000313" key="2">
    <source>
        <dbReference type="EMBL" id="MDT0270301.1"/>
    </source>
</evidence>
<protein>
    <submittedName>
        <fullName evidence="2">Transposase</fullName>
    </submittedName>
</protein>
<comment type="caution">
    <text evidence="2">The sequence shown here is derived from an EMBL/GenBank/DDBJ whole genome shotgun (WGS) entry which is preliminary data.</text>
</comment>
<organism evidence="2 3">
    <name type="scientific">Streptomyces chisholmiae</name>
    <dbReference type="NCBI Taxonomy" id="3075540"/>
    <lineage>
        <taxon>Bacteria</taxon>
        <taxon>Bacillati</taxon>
        <taxon>Actinomycetota</taxon>
        <taxon>Actinomycetes</taxon>
        <taxon>Kitasatosporales</taxon>
        <taxon>Streptomycetaceae</taxon>
        <taxon>Streptomyces</taxon>
    </lineage>
</organism>
<name>A0ABU2JZ68_9ACTN</name>
<keyword evidence="3" id="KW-1185">Reference proteome</keyword>
<proteinExistence type="predicted"/>
<dbReference type="RefSeq" id="WP_311670370.1">
    <property type="nucleotide sequence ID" value="NZ_JAVREO010000025.1"/>
</dbReference>